<dbReference type="OrthoDB" id="580767at2"/>
<dbReference type="PANTHER" id="PTHR46082:SF6">
    <property type="entry name" value="AAA+ ATPASE DOMAIN-CONTAINING PROTEIN-RELATED"/>
    <property type="match status" value="1"/>
</dbReference>
<protein>
    <submittedName>
        <fullName evidence="2">Tetratricopeptide repeat protein</fullName>
    </submittedName>
</protein>
<reference evidence="2 3" key="1">
    <citation type="submission" date="2018-12" db="EMBL/GenBank/DDBJ databases">
        <title>The whole draft genome of Streptomyce luteoverticillatus CGMCC 15060.</title>
        <authorList>
            <person name="Feng Z."/>
            <person name="Chen G."/>
            <person name="Zhang J."/>
            <person name="Zhu H."/>
            <person name="Yu X."/>
            <person name="Zhang W."/>
            <person name="Zhang X."/>
        </authorList>
    </citation>
    <scope>NUCLEOTIDE SEQUENCE [LARGE SCALE GENOMIC DNA]</scope>
    <source>
        <strain evidence="2 3">CGMCC 15060</strain>
    </source>
</reference>
<dbReference type="InterPro" id="IPR011990">
    <property type="entry name" value="TPR-like_helical_dom_sf"/>
</dbReference>
<dbReference type="InterPro" id="IPR027417">
    <property type="entry name" value="P-loop_NTPase"/>
</dbReference>
<gene>
    <name evidence="2" type="ORF">EKH77_30680</name>
</gene>
<evidence type="ECO:0000313" key="2">
    <source>
        <dbReference type="EMBL" id="AZQ74958.1"/>
    </source>
</evidence>
<keyword evidence="3" id="KW-1185">Reference proteome</keyword>
<dbReference type="InterPro" id="IPR053137">
    <property type="entry name" value="NLR-like"/>
</dbReference>
<dbReference type="Pfam" id="PF13424">
    <property type="entry name" value="TPR_12"/>
    <property type="match status" value="1"/>
</dbReference>
<proteinExistence type="predicted"/>
<evidence type="ECO:0000256" key="1">
    <source>
        <dbReference type="SAM" id="MobiDB-lite"/>
    </source>
</evidence>
<evidence type="ECO:0000313" key="3">
    <source>
        <dbReference type="Proteomes" id="UP000267900"/>
    </source>
</evidence>
<accession>A0A3Q9G122</accession>
<feature type="region of interest" description="Disordered" evidence="1">
    <location>
        <begin position="1"/>
        <end position="23"/>
    </location>
</feature>
<dbReference type="Proteomes" id="UP000267900">
    <property type="component" value="Chromosome"/>
</dbReference>
<dbReference type="EMBL" id="CP034587">
    <property type="protein sequence ID" value="AZQ74958.1"/>
    <property type="molecule type" value="Genomic_DNA"/>
</dbReference>
<dbReference type="Gene3D" id="3.40.50.300">
    <property type="entry name" value="P-loop containing nucleotide triphosphate hydrolases"/>
    <property type="match status" value="1"/>
</dbReference>
<dbReference type="AlphaFoldDB" id="A0A3Q9G122"/>
<organism evidence="2 3">
    <name type="scientific">Streptomyces luteoverticillatus</name>
    <name type="common">Streptoverticillium luteoverticillatus</name>
    <dbReference type="NCBI Taxonomy" id="66425"/>
    <lineage>
        <taxon>Bacteria</taxon>
        <taxon>Bacillati</taxon>
        <taxon>Actinomycetota</taxon>
        <taxon>Actinomycetes</taxon>
        <taxon>Kitasatosporales</taxon>
        <taxon>Streptomycetaceae</taxon>
        <taxon>Streptomyces</taxon>
    </lineage>
</organism>
<dbReference type="SUPFAM" id="SSF48452">
    <property type="entry name" value="TPR-like"/>
    <property type="match status" value="2"/>
</dbReference>
<sequence length="682" mass="74434">MSSRPRWGKDEPPTPALPSSNTAVDRSISAEGDISGIASTGDYATNVLYRPEHATLLPPGAFRPAAEVQSAPGLANFPKKSGVFVGRNHALADLDGAMTRPGGAVIQAVHGLGGIGKSALAVHWAVSRAADYNPIWWIAADSPAAIDAGLAALAVALQPAMSGVLEVQELRGWAVRWLAAHDQWLVILDNVSNPGDVEPLLANAPTGRYLITSRRATGWHGIAEQIRLDVLDHAEAVDLIARILTHRGPHDLDGAGDLCTELGCLPLAIEQAAAYCAEAGATPRRYLALLADYPVTMYNVTAEGGDAERTIARIWHVTLDRLASVPFAEHFLRILAWYAPDGIPLSLLNGLAEPPAILHAIGRLAAYSMLTVDGETLAVHRLVQAVTRTPDHDDPHRQSQDIEKAWTQATKQLLRGQPHGMGPERWPAWRSFLPHVDALTSYSRPAVDTFEIAELLSDAGAFHYFQFSYGRAIECLERAISSYRRSVGSLHQRTLVARNNLASVYLATGHEGRAITILEKILAAHERIAGENHPECLTTRNNLAAAYRAADRLNEAIPLYEKTYFALSETLGLHRFTMMAAHNLAAAYSDTGHRDDQAIPLYGILLAVQWQDLGGSDPDTLRTCHSLALLYDAADDMDRAIPLYEIAFAGRRRLFGDDYPDTLDSRNHLIRAYYRRIMRKAT</sequence>
<dbReference type="Pfam" id="PF13374">
    <property type="entry name" value="TPR_10"/>
    <property type="match status" value="2"/>
</dbReference>
<dbReference type="PANTHER" id="PTHR46082">
    <property type="entry name" value="ATP/GTP-BINDING PROTEIN-RELATED"/>
    <property type="match status" value="1"/>
</dbReference>
<dbReference type="Gene3D" id="1.25.40.10">
    <property type="entry name" value="Tetratricopeptide repeat domain"/>
    <property type="match status" value="2"/>
</dbReference>
<name>A0A3Q9G122_STRLT</name>
<dbReference type="SUPFAM" id="SSF52540">
    <property type="entry name" value="P-loop containing nucleoside triphosphate hydrolases"/>
    <property type="match status" value="1"/>
</dbReference>